<dbReference type="InterPro" id="IPR036429">
    <property type="entry name" value="SpoA-like_sf"/>
</dbReference>
<dbReference type="Pfam" id="PF01052">
    <property type="entry name" value="FliMN_C"/>
    <property type="match status" value="1"/>
</dbReference>
<accession>A0ABQ6BW14</accession>
<evidence type="ECO:0000256" key="1">
    <source>
        <dbReference type="ARBA" id="ARBA00009226"/>
    </source>
</evidence>
<name>A0ABQ6BW14_9NEIS</name>
<protein>
    <recommendedName>
        <fullName evidence="2">Flagellar motor switch protein FliN-like C-terminal domain-containing protein</fullName>
    </recommendedName>
</protein>
<reference evidence="4" key="1">
    <citation type="journal article" date="2019" name="Int. J. Syst. Evol. Microbiol.">
        <title>The Global Catalogue of Microorganisms (GCM) 10K type strain sequencing project: providing services to taxonomists for standard genome sequencing and annotation.</title>
        <authorList>
            <consortium name="The Broad Institute Genomics Platform"/>
            <consortium name="The Broad Institute Genome Sequencing Center for Infectious Disease"/>
            <person name="Wu L."/>
            <person name="Ma J."/>
        </authorList>
    </citation>
    <scope>NUCLEOTIDE SEQUENCE [LARGE SCALE GENOMIC DNA]</scope>
    <source>
        <strain evidence="4">NBRC 104970</strain>
    </source>
</reference>
<comment type="caution">
    <text evidence="3">The sequence shown here is derived from an EMBL/GenBank/DDBJ whole genome shotgun (WGS) entry which is preliminary data.</text>
</comment>
<dbReference type="PANTHER" id="PTHR30034:SF5">
    <property type="entry name" value="SECRETION SYSTEM APPARATUS PROTEIN SSAQ"/>
    <property type="match status" value="1"/>
</dbReference>
<proteinExistence type="inferred from homology"/>
<dbReference type="PRINTS" id="PR00956">
    <property type="entry name" value="FLGMOTORFLIN"/>
</dbReference>
<organism evidence="3 4">
    <name type="scientific">Chitiniphilus shinanonensis</name>
    <dbReference type="NCBI Taxonomy" id="553088"/>
    <lineage>
        <taxon>Bacteria</taxon>
        <taxon>Pseudomonadati</taxon>
        <taxon>Pseudomonadota</taxon>
        <taxon>Betaproteobacteria</taxon>
        <taxon>Neisseriales</taxon>
        <taxon>Chitinibacteraceae</taxon>
        <taxon>Chitiniphilus</taxon>
    </lineage>
</organism>
<keyword evidence="4" id="KW-1185">Reference proteome</keyword>
<dbReference type="Proteomes" id="UP001156836">
    <property type="component" value="Unassembled WGS sequence"/>
</dbReference>
<gene>
    <name evidence="3" type="ORF">GCM10007860_15340</name>
</gene>
<dbReference type="EMBL" id="BSOZ01000017">
    <property type="protein sequence ID" value="GLS04387.1"/>
    <property type="molecule type" value="Genomic_DNA"/>
</dbReference>
<feature type="domain" description="Flagellar motor switch protein FliN-like C-terminal" evidence="2">
    <location>
        <begin position="37"/>
        <end position="104"/>
    </location>
</feature>
<dbReference type="InterPro" id="IPR001543">
    <property type="entry name" value="FliN-like_C"/>
</dbReference>
<dbReference type="SUPFAM" id="SSF101801">
    <property type="entry name" value="Surface presentation of antigens (SPOA)"/>
    <property type="match status" value="1"/>
</dbReference>
<dbReference type="RefSeq" id="WP_083930632.1">
    <property type="nucleotide sequence ID" value="NZ_BSOZ01000017.1"/>
</dbReference>
<evidence type="ECO:0000313" key="3">
    <source>
        <dbReference type="EMBL" id="GLS04387.1"/>
    </source>
</evidence>
<evidence type="ECO:0000313" key="4">
    <source>
        <dbReference type="Proteomes" id="UP001156836"/>
    </source>
</evidence>
<dbReference type="PANTHER" id="PTHR30034">
    <property type="entry name" value="FLAGELLAR MOTOR SWITCH PROTEIN FLIM"/>
    <property type="match status" value="1"/>
</dbReference>
<dbReference type="Gene3D" id="2.30.330.10">
    <property type="entry name" value="SpoA-like"/>
    <property type="match status" value="1"/>
</dbReference>
<sequence length="108" mass="11734">MEELPMVSAVQLKDMVPEKEGELIRTPSGLFDPLRYVGDVKVKLEFRIGEASLSIADLRKMKPGAFIAMEDKPALTVDIFLNGSLIGVGELVNSEGVLGVRVVNFSAE</sequence>
<comment type="similarity">
    <text evidence="1">Belongs to the FliN/MopA/SpaO family.</text>
</comment>
<dbReference type="InterPro" id="IPR001172">
    <property type="entry name" value="FliN_T3SS_HrcQb"/>
</dbReference>
<evidence type="ECO:0000259" key="2">
    <source>
        <dbReference type="Pfam" id="PF01052"/>
    </source>
</evidence>